<dbReference type="PROSITE" id="PS50237">
    <property type="entry name" value="HECT"/>
    <property type="match status" value="1"/>
</dbReference>
<dbReference type="KEGG" id="cput:CONPUDRAFT_169962"/>
<dbReference type="FunFam" id="3.30.2410.10:FF:000011">
    <property type="entry name" value="Putative Ubiquitin-protein ligase E3C"/>
    <property type="match status" value="1"/>
</dbReference>
<dbReference type="EMBL" id="JH711591">
    <property type="protein sequence ID" value="EIW74601.1"/>
    <property type="molecule type" value="Genomic_DNA"/>
</dbReference>
<dbReference type="GO" id="GO:0006511">
    <property type="term" value="P:ubiquitin-dependent protein catabolic process"/>
    <property type="evidence" value="ECO:0007669"/>
    <property type="project" value="TreeGrafter"/>
</dbReference>
<keyword evidence="4" id="KW-0808">Transferase</keyword>
<dbReference type="Gene3D" id="3.30.2160.10">
    <property type="entry name" value="Hect, E3 ligase catalytic domain"/>
    <property type="match status" value="1"/>
</dbReference>
<dbReference type="GeneID" id="19206365"/>
<dbReference type="CDD" id="cd23766">
    <property type="entry name" value="IQCG"/>
    <property type="match status" value="1"/>
</dbReference>
<dbReference type="GO" id="GO:0061630">
    <property type="term" value="F:ubiquitin protein ligase activity"/>
    <property type="evidence" value="ECO:0007669"/>
    <property type="project" value="UniProtKB-EC"/>
</dbReference>
<dbReference type="RefSeq" id="XP_007775207.1">
    <property type="nucleotide sequence ID" value="XM_007777017.1"/>
</dbReference>
<evidence type="ECO:0000256" key="5">
    <source>
        <dbReference type="ARBA" id="ARBA00022786"/>
    </source>
</evidence>
<dbReference type="PROSITE" id="PS50096">
    <property type="entry name" value="IQ"/>
    <property type="match status" value="1"/>
</dbReference>
<gene>
    <name evidence="8" type="ORF">CONPUDRAFT_169962</name>
</gene>
<dbReference type="SUPFAM" id="SSF56204">
    <property type="entry name" value="Hect, E3 ligase catalytic domain"/>
    <property type="match status" value="1"/>
</dbReference>
<evidence type="ECO:0000259" key="7">
    <source>
        <dbReference type="PROSITE" id="PS50237"/>
    </source>
</evidence>
<dbReference type="AlphaFoldDB" id="R7SEJ1"/>
<protein>
    <recommendedName>
        <fullName evidence="3">HECT-type E3 ubiquitin transferase</fullName>
        <ecNumber evidence="3">2.3.2.26</ecNumber>
    </recommendedName>
</protein>
<dbReference type="SMART" id="SM00119">
    <property type="entry name" value="HECTc"/>
    <property type="match status" value="1"/>
</dbReference>
<evidence type="ECO:0000256" key="2">
    <source>
        <dbReference type="ARBA" id="ARBA00004906"/>
    </source>
</evidence>
<dbReference type="EC" id="2.3.2.26" evidence="3"/>
<proteinExistence type="predicted"/>
<keyword evidence="9" id="KW-1185">Reference proteome</keyword>
<evidence type="ECO:0000256" key="6">
    <source>
        <dbReference type="PROSITE-ProRule" id="PRU00104"/>
    </source>
</evidence>
<dbReference type="PANTHER" id="PTHR45700">
    <property type="entry name" value="UBIQUITIN-PROTEIN LIGASE E3C"/>
    <property type="match status" value="1"/>
</dbReference>
<dbReference type="GO" id="GO:0000209">
    <property type="term" value="P:protein polyubiquitination"/>
    <property type="evidence" value="ECO:0007669"/>
    <property type="project" value="InterPro"/>
</dbReference>
<evidence type="ECO:0000256" key="3">
    <source>
        <dbReference type="ARBA" id="ARBA00012485"/>
    </source>
</evidence>
<accession>R7SEJ1</accession>
<dbReference type="InterPro" id="IPR000569">
    <property type="entry name" value="HECT_dom"/>
</dbReference>
<dbReference type="Gene3D" id="3.90.1750.10">
    <property type="entry name" value="Hect, E3 ligase catalytic domains"/>
    <property type="match status" value="1"/>
</dbReference>
<evidence type="ECO:0000256" key="1">
    <source>
        <dbReference type="ARBA" id="ARBA00000885"/>
    </source>
</evidence>
<sequence>MLPFLTETTKARREINLGGSSTATSHTSIVDQARARRNEREALRKRTDSAVAIQSWWRGNLAARHVRLQMRDVFQADVVGINGMRCLVLCKDEEMLRAWSTTVNNKGPEALFGLAKGEDGQRWLVLIRQITILLLHSVARNPRSESTVMHLNVINSLLDGSTAASFLGLDQAREVTEDITSYVLGRDLLKSIGQAITSIPAESRTHPALPILVKLVPLPLDTLQSASKQPHPLLPRYLHDLITCILSIPLLPNRIPITSLSSLSSRLPLASLHLASCFDPTSPTTLNLDVKPDLRPHLLANLLTFTSPRYASLPTPALTAYLRLIGSLACILDAENAPSQDIVVRRIDEDDMDVSPSPHSQLPPTKMNVLDSKTLKRIASLHSANHLTSLLRTTQNALNRTNEPLHALTLLLLAIIRAFPSQRGRVLNSVLVWGGGGMIREIWRAWVRSAKIGNGEGREVYDSSNASHWPPLLLLTELYTQSLLTMGDDEFFAQGRGGPSASTSASASGRATAPLLTLDELVAFSRRLFNIAFVLYWRDDVFAGSSSGPGSGVGAGIAKSGEFSGFGSSSSNGSSGSSSGAAAAVPNGSAGSGRVPLVDSPLPGLGGITWENARESVTTCLRAVCERDSRKPFMPADQWHVSAHIDMESFVDAAIFEAEQLSSEEDAPITQRQLTKRQIAHLSPRLQILHNMPFAIPFDTRVRIFRCFVYNDMRTRANRRDGSGAFGMNGRWMGGPRGRTEVAIRRGHISQDGFDRLGEMDLREPVSITFIDQFGNEEAGIDGGGVFKEFFTSLCKEVFDTDRGLWLANKKNELYPNPISYATESHSLNWYRFIGRIIAKALYEGILVEVAFAGFFLAKWLGKQSLLDDLASLDPDLHQGLIFLKNYNGDVGDLSLNFTIAIDEFGANKTIDLIPNGSNVAVTKENRLQYIYLVSHYRLSRQIRLQSDAFFEGLSEIIDDKWLKMFNQQELQILLGGVNAPIDLQDLRANTQYGGLYDDHASTIEAFWKVLESFNQEQRRAFLRFVTSCSRPPLLGFKELRPQFAIRDSSNDQNWLPTASTCVNLLKLPRYESESVLRDKLLQAIYSGAGFDLS</sequence>
<dbReference type="FunFam" id="3.30.2160.10:FF:000002">
    <property type="entry name" value="Putative Ubiquitin-protein ligase E3C"/>
    <property type="match status" value="1"/>
</dbReference>
<keyword evidence="5 6" id="KW-0833">Ubl conjugation pathway</keyword>
<reference evidence="9" key="1">
    <citation type="journal article" date="2012" name="Science">
        <title>The Paleozoic origin of enzymatic lignin decomposition reconstructed from 31 fungal genomes.</title>
        <authorList>
            <person name="Floudas D."/>
            <person name="Binder M."/>
            <person name="Riley R."/>
            <person name="Barry K."/>
            <person name="Blanchette R.A."/>
            <person name="Henrissat B."/>
            <person name="Martinez A.T."/>
            <person name="Otillar R."/>
            <person name="Spatafora J.W."/>
            <person name="Yadav J.S."/>
            <person name="Aerts A."/>
            <person name="Benoit I."/>
            <person name="Boyd A."/>
            <person name="Carlson A."/>
            <person name="Copeland A."/>
            <person name="Coutinho P.M."/>
            <person name="de Vries R.P."/>
            <person name="Ferreira P."/>
            <person name="Findley K."/>
            <person name="Foster B."/>
            <person name="Gaskell J."/>
            <person name="Glotzer D."/>
            <person name="Gorecki P."/>
            <person name="Heitman J."/>
            <person name="Hesse C."/>
            <person name="Hori C."/>
            <person name="Igarashi K."/>
            <person name="Jurgens J.A."/>
            <person name="Kallen N."/>
            <person name="Kersten P."/>
            <person name="Kohler A."/>
            <person name="Kuees U."/>
            <person name="Kumar T.K.A."/>
            <person name="Kuo A."/>
            <person name="LaButti K."/>
            <person name="Larrondo L.F."/>
            <person name="Lindquist E."/>
            <person name="Ling A."/>
            <person name="Lombard V."/>
            <person name="Lucas S."/>
            <person name="Lundell T."/>
            <person name="Martin R."/>
            <person name="McLaughlin D.J."/>
            <person name="Morgenstern I."/>
            <person name="Morin E."/>
            <person name="Murat C."/>
            <person name="Nagy L.G."/>
            <person name="Nolan M."/>
            <person name="Ohm R.A."/>
            <person name="Patyshakuliyeva A."/>
            <person name="Rokas A."/>
            <person name="Ruiz-Duenas F.J."/>
            <person name="Sabat G."/>
            <person name="Salamov A."/>
            <person name="Samejima M."/>
            <person name="Schmutz J."/>
            <person name="Slot J.C."/>
            <person name="St John F."/>
            <person name="Stenlid J."/>
            <person name="Sun H."/>
            <person name="Sun S."/>
            <person name="Syed K."/>
            <person name="Tsang A."/>
            <person name="Wiebenga A."/>
            <person name="Young D."/>
            <person name="Pisabarro A."/>
            <person name="Eastwood D.C."/>
            <person name="Martin F."/>
            <person name="Cullen D."/>
            <person name="Grigoriev I.V."/>
            <person name="Hibbett D.S."/>
        </authorList>
    </citation>
    <scope>NUCLEOTIDE SEQUENCE [LARGE SCALE GENOMIC DNA]</scope>
    <source>
        <strain evidence="9">RWD-64-598 SS2</strain>
    </source>
</reference>
<feature type="domain" description="HECT" evidence="7">
    <location>
        <begin position="758"/>
        <end position="1094"/>
    </location>
</feature>
<dbReference type="InterPro" id="IPR044611">
    <property type="entry name" value="E3A/B/C-like"/>
</dbReference>
<evidence type="ECO:0000256" key="4">
    <source>
        <dbReference type="ARBA" id="ARBA00022679"/>
    </source>
</evidence>
<dbReference type="PANTHER" id="PTHR45700:SF2">
    <property type="entry name" value="UBIQUITIN-PROTEIN LIGASE E3C"/>
    <property type="match status" value="1"/>
</dbReference>
<name>R7SEJ1_CONPW</name>
<organism evidence="8 9">
    <name type="scientific">Coniophora puteana (strain RWD-64-598)</name>
    <name type="common">Brown rot fungus</name>
    <dbReference type="NCBI Taxonomy" id="741705"/>
    <lineage>
        <taxon>Eukaryota</taxon>
        <taxon>Fungi</taxon>
        <taxon>Dikarya</taxon>
        <taxon>Basidiomycota</taxon>
        <taxon>Agaricomycotina</taxon>
        <taxon>Agaricomycetes</taxon>
        <taxon>Agaricomycetidae</taxon>
        <taxon>Boletales</taxon>
        <taxon>Coniophorineae</taxon>
        <taxon>Coniophoraceae</taxon>
        <taxon>Coniophora</taxon>
    </lineage>
</organism>
<dbReference type="Proteomes" id="UP000053558">
    <property type="component" value="Unassembled WGS sequence"/>
</dbReference>
<feature type="active site" description="Glycyl thioester intermediate" evidence="6">
    <location>
        <position position="1062"/>
    </location>
</feature>
<dbReference type="InterPro" id="IPR035983">
    <property type="entry name" value="Hect_E3_ubiquitin_ligase"/>
</dbReference>
<evidence type="ECO:0000313" key="8">
    <source>
        <dbReference type="EMBL" id="EIW74601.1"/>
    </source>
</evidence>
<dbReference type="Pfam" id="PF00632">
    <property type="entry name" value="HECT"/>
    <property type="match status" value="1"/>
</dbReference>
<comment type="pathway">
    <text evidence="2">Protein modification; protein ubiquitination.</text>
</comment>
<dbReference type="Gene3D" id="3.30.2410.10">
    <property type="entry name" value="Hect, E3 ligase catalytic domain"/>
    <property type="match status" value="1"/>
</dbReference>
<dbReference type="CDD" id="cd00078">
    <property type="entry name" value="HECTc"/>
    <property type="match status" value="1"/>
</dbReference>
<dbReference type="OMA" id="LAWYRFI"/>
<dbReference type="eggNOG" id="KOG0942">
    <property type="taxonomic scope" value="Eukaryota"/>
</dbReference>
<dbReference type="OrthoDB" id="8068875at2759"/>
<dbReference type="InterPro" id="IPR000048">
    <property type="entry name" value="IQ_motif_EF-hand-BS"/>
</dbReference>
<dbReference type="Pfam" id="PF00612">
    <property type="entry name" value="IQ"/>
    <property type="match status" value="1"/>
</dbReference>
<comment type="catalytic activity">
    <reaction evidence="1">
        <text>S-ubiquitinyl-[E2 ubiquitin-conjugating enzyme]-L-cysteine + [acceptor protein]-L-lysine = [E2 ubiquitin-conjugating enzyme]-L-cysteine + N(6)-ubiquitinyl-[acceptor protein]-L-lysine.</text>
        <dbReference type="EC" id="2.3.2.26"/>
    </reaction>
</comment>
<evidence type="ECO:0000313" key="9">
    <source>
        <dbReference type="Proteomes" id="UP000053558"/>
    </source>
</evidence>